<keyword evidence="1" id="KW-0472">Membrane</keyword>
<evidence type="ECO:0000313" key="3">
    <source>
        <dbReference type="Proteomes" id="UP000823982"/>
    </source>
</evidence>
<evidence type="ECO:0000313" key="2">
    <source>
        <dbReference type="EMBL" id="HIS23955.1"/>
    </source>
</evidence>
<reference evidence="2" key="2">
    <citation type="journal article" date="2021" name="PeerJ">
        <title>Extensive microbial diversity within the chicken gut microbiome revealed by metagenomics and culture.</title>
        <authorList>
            <person name="Gilroy R."/>
            <person name="Ravi A."/>
            <person name="Getino M."/>
            <person name="Pursley I."/>
            <person name="Horton D.L."/>
            <person name="Alikhan N.F."/>
            <person name="Baker D."/>
            <person name="Gharbi K."/>
            <person name="Hall N."/>
            <person name="Watson M."/>
            <person name="Adriaenssens E.M."/>
            <person name="Foster-Nyarko E."/>
            <person name="Jarju S."/>
            <person name="Secka A."/>
            <person name="Antonio M."/>
            <person name="Oren A."/>
            <person name="Chaudhuri R.R."/>
            <person name="La Ragione R."/>
            <person name="Hildebrand F."/>
            <person name="Pallen M.J."/>
        </authorList>
    </citation>
    <scope>NUCLEOTIDE SEQUENCE</scope>
    <source>
        <strain evidence="2">CHK157-1446</strain>
    </source>
</reference>
<feature type="transmembrane region" description="Helical" evidence="1">
    <location>
        <begin position="34"/>
        <end position="56"/>
    </location>
</feature>
<gene>
    <name evidence="2" type="ORF">IAD01_00905</name>
</gene>
<comment type="caution">
    <text evidence="2">The sequence shown here is derived from an EMBL/GenBank/DDBJ whole genome shotgun (WGS) entry which is preliminary data.</text>
</comment>
<keyword evidence="1" id="KW-1133">Transmembrane helix</keyword>
<protein>
    <recommendedName>
        <fullName evidence="4">Zinc ribbon domain-containing protein</fullName>
    </recommendedName>
</protein>
<dbReference type="Proteomes" id="UP000823982">
    <property type="component" value="Unassembled WGS sequence"/>
</dbReference>
<sequence>MKKVIVLITAISAVATVITFAVMGVAVYEMDENIIRTTAYVLIPCLVLMFGGLICIRLTARKIKCPHCGKLQQGIGEYCPYCGKKITQSQG</sequence>
<reference evidence="2" key="1">
    <citation type="submission" date="2020-10" db="EMBL/GenBank/DDBJ databases">
        <authorList>
            <person name="Gilroy R."/>
        </authorList>
    </citation>
    <scope>NUCLEOTIDE SEQUENCE</scope>
    <source>
        <strain evidence="2">CHK157-1446</strain>
    </source>
</reference>
<proteinExistence type="predicted"/>
<accession>A0A9D1JHQ9</accession>
<dbReference type="EMBL" id="DVIR01000007">
    <property type="protein sequence ID" value="HIS23955.1"/>
    <property type="molecule type" value="Genomic_DNA"/>
</dbReference>
<dbReference type="AlphaFoldDB" id="A0A9D1JHQ9"/>
<feature type="transmembrane region" description="Helical" evidence="1">
    <location>
        <begin position="7"/>
        <end position="28"/>
    </location>
</feature>
<evidence type="ECO:0000256" key="1">
    <source>
        <dbReference type="SAM" id="Phobius"/>
    </source>
</evidence>
<name>A0A9D1JHQ9_9FIRM</name>
<keyword evidence="1" id="KW-0812">Transmembrane</keyword>
<organism evidence="2 3">
    <name type="scientific">Candidatus Faeciplasma gallinarum</name>
    <dbReference type="NCBI Taxonomy" id="2840799"/>
    <lineage>
        <taxon>Bacteria</taxon>
        <taxon>Bacillati</taxon>
        <taxon>Bacillota</taxon>
        <taxon>Clostridia</taxon>
        <taxon>Eubacteriales</taxon>
        <taxon>Oscillospiraceae</taxon>
        <taxon>Oscillospiraceae incertae sedis</taxon>
        <taxon>Candidatus Faeciplasma</taxon>
    </lineage>
</organism>
<evidence type="ECO:0008006" key="4">
    <source>
        <dbReference type="Google" id="ProtNLM"/>
    </source>
</evidence>